<evidence type="ECO:0000313" key="2">
    <source>
        <dbReference type="Proteomes" id="UP000242381"/>
    </source>
</evidence>
<organism evidence="1 2">
    <name type="scientific">Rhizopus microsporus</name>
    <dbReference type="NCBI Taxonomy" id="58291"/>
    <lineage>
        <taxon>Eukaryota</taxon>
        <taxon>Fungi</taxon>
        <taxon>Fungi incertae sedis</taxon>
        <taxon>Mucoromycota</taxon>
        <taxon>Mucoromycotina</taxon>
        <taxon>Mucoromycetes</taxon>
        <taxon>Mucorales</taxon>
        <taxon>Mucorineae</taxon>
        <taxon>Rhizopodaceae</taxon>
        <taxon>Rhizopus</taxon>
    </lineage>
</organism>
<dbReference type="EMBL" id="KV921597">
    <property type="protein sequence ID" value="ORE12849.1"/>
    <property type="molecule type" value="Genomic_DNA"/>
</dbReference>
<protein>
    <submittedName>
        <fullName evidence="1">Uncharacterized protein</fullName>
    </submittedName>
</protein>
<evidence type="ECO:0000313" key="1">
    <source>
        <dbReference type="EMBL" id="ORE12849.1"/>
    </source>
</evidence>
<dbReference type="AlphaFoldDB" id="A0A1X0RLB2"/>
<reference evidence="1 2" key="1">
    <citation type="journal article" date="2016" name="Proc. Natl. Acad. Sci. U.S.A.">
        <title>Lipid metabolic changes in an early divergent fungus govern the establishment of a mutualistic symbiosis with endobacteria.</title>
        <authorList>
            <person name="Lastovetsky O.A."/>
            <person name="Gaspar M.L."/>
            <person name="Mondo S.J."/>
            <person name="LaButti K.M."/>
            <person name="Sandor L."/>
            <person name="Grigoriev I.V."/>
            <person name="Henry S.A."/>
            <person name="Pawlowska T.E."/>
        </authorList>
    </citation>
    <scope>NUCLEOTIDE SEQUENCE [LARGE SCALE GENOMIC DNA]</scope>
    <source>
        <strain evidence="1 2">ATCC 11559</strain>
    </source>
</reference>
<proteinExistence type="predicted"/>
<dbReference type="Proteomes" id="UP000242381">
    <property type="component" value="Unassembled WGS sequence"/>
</dbReference>
<dbReference type="VEuPathDB" id="FungiDB:BCV72DRAFT_210813"/>
<gene>
    <name evidence="1" type="ORF">BCV71DRAFT_239775</name>
</gene>
<sequence length="144" mass="16773">MLLEVQYNPDDTFLHRIVQYCEEVHKQYNVEPLVLVFVINKTRDKVLHVIRDHLISTPLCPMVVLGAFFTAQEISLAQHQQRHDSIIKQLYRLSQQIFEHVVTPEESTIDDLLHVCDNASLKFEEGINVLEDLPDSNLKKRVIN</sequence>
<accession>A0A1X0RLB2</accession>
<name>A0A1X0RLB2_RHIZD</name>